<name>A0A1W9NX98_UNCC3</name>
<sequence length="146" mass="16741">MGQKRQTINRLPTVFIDSSVFFTAVNSPTGGSSKVFSLSREKFYLITSKVVLAETERNIRKKLLSFHLDRFFMLVNKLEVLEQLPNEKLIKKAEQAIVKKDAVILSEAKQAQADYLLTLDIKHFKTKKAKKFVMPTQIVTPKELLQ</sequence>
<dbReference type="EMBL" id="MZGJ01000019">
    <property type="protein sequence ID" value="OQX50776.1"/>
    <property type="molecule type" value="Genomic_DNA"/>
</dbReference>
<evidence type="ECO:0000259" key="1">
    <source>
        <dbReference type="Pfam" id="PF01850"/>
    </source>
</evidence>
<feature type="domain" description="PIN" evidence="1">
    <location>
        <begin position="14"/>
        <end position="125"/>
    </location>
</feature>
<dbReference type="Proteomes" id="UP000192520">
    <property type="component" value="Unassembled WGS sequence"/>
</dbReference>
<dbReference type="Gene3D" id="3.40.50.1010">
    <property type="entry name" value="5'-nuclease"/>
    <property type="match status" value="1"/>
</dbReference>
<proteinExistence type="predicted"/>
<accession>A0A1W9NX98</accession>
<evidence type="ECO:0000313" key="3">
    <source>
        <dbReference type="Proteomes" id="UP000192520"/>
    </source>
</evidence>
<gene>
    <name evidence="2" type="ORF">B5M47_03160</name>
</gene>
<reference evidence="3" key="1">
    <citation type="submission" date="2017-03" db="EMBL/GenBank/DDBJ databases">
        <title>Novel pathways for hydrocarbon cycling and metabolic interdependencies in hydrothermal sediment communities.</title>
        <authorList>
            <person name="Dombrowski N."/>
            <person name="Seitz K."/>
            <person name="Teske A."/>
            <person name="Baker B."/>
        </authorList>
    </citation>
    <scope>NUCLEOTIDE SEQUENCE [LARGE SCALE GENOMIC DNA]</scope>
</reference>
<evidence type="ECO:0000313" key="2">
    <source>
        <dbReference type="EMBL" id="OQX50776.1"/>
    </source>
</evidence>
<protein>
    <recommendedName>
        <fullName evidence="1">PIN domain-containing protein</fullName>
    </recommendedName>
</protein>
<dbReference type="CDD" id="cd09854">
    <property type="entry name" value="PIN_VapC-like"/>
    <property type="match status" value="1"/>
</dbReference>
<dbReference type="STRING" id="1968527.B5M47_03160"/>
<dbReference type="AlphaFoldDB" id="A0A1W9NX98"/>
<dbReference type="InterPro" id="IPR002716">
    <property type="entry name" value="PIN_dom"/>
</dbReference>
<dbReference type="Pfam" id="PF01850">
    <property type="entry name" value="PIN"/>
    <property type="match status" value="1"/>
</dbReference>
<comment type="caution">
    <text evidence="2">The sequence shown here is derived from an EMBL/GenBank/DDBJ whole genome shotgun (WGS) entry which is preliminary data.</text>
</comment>
<dbReference type="SUPFAM" id="SSF88723">
    <property type="entry name" value="PIN domain-like"/>
    <property type="match status" value="1"/>
</dbReference>
<dbReference type="InterPro" id="IPR029060">
    <property type="entry name" value="PIN-like_dom_sf"/>
</dbReference>
<organism evidence="2 3">
    <name type="scientific">candidate division CPR3 bacterium 4484_211</name>
    <dbReference type="NCBI Taxonomy" id="1968527"/>
    <lineage>
        <taxon>Bacteria</taxon>
        <taxon>Bacteria division CPR3</taxon>
    </lineage>
</organism>